<dbReference type="GO" id="GO:0006826">
    <property type="term" value="P:iron ion transport"/>
    <property type="evidence" value="ECO:0007669"/>
    <property type="project" value="UniProtKB-KW"/>
</dbReference>
<dbReference type="Gene3D" id="3.30.920.10">
    <property type="entry name" value="Frataxin/CyaY"/>
    <property type="match status" value="1"/>
</dbReference>
<dbReference type="EC" id="1.16.3.1" evidence="3"/>
<evidence type="ECO:0000256" key="3">
    <source>
        <dbReference type="ARBA" id="ARBA00013107"/>
    </source>
</evidence>
<comment type="subcellular location">
    <subcellularLocation>
        <location evidence="1">Mitochondrion</location>
    </subcellularLocation>
</comment>
<comment type="caution">
    <text evidence="13">The sequence shown here is derived from an EMBL/GenBank/DDBJ whole genome shotgun (WGS) entry which is preliminary data.</text>
</comment>
<evidence type="ECO:0000256" key="8">
    <source>
        <dbReference type="ARBA" id="ARBA00023002"/>
    </source>
</evidence>
<dbReference type="GO" id="GO:0004322">
    <property type="term" value="F:ferroxidase activity"/>
    <property type="evidence" value="ECO:0007669"/>
    <property type="project" value="UniProtKB-EC"/>
</dbReference>
<sequence length="186" mass="20636">MNGILILGRTITAHGRAYVRKSLQAHREIVHGGGIRFETGVGAGYAGRTPKCSLVRYLAIKSHPTAADWSEHDFYSTADSTLTSLHDSIEVQSDKLGGEFDIELSMGVLTVTLGNGLGSYVVNTQTPNRQLWLSSPKSGPARYYWDFRERQWRSSRDDSYLREKLNGELTELCGISIPLQEEGDDS</sequence>
<dbReference type="Pfam" id="PF01491">
    <property type="entry name" value="Frataxin_Cyay"/>
    <property type="match status" value="1"/>
</dbReference>
<evidence type="ECO:0000256" key="7">
    <source>
        <dbReference type="ARBA" id="ARBA00022946"/>
    </source>
</evidence>
<dbReference type="InterPro" id="IPR017789">
    <property type="entry name" value="Frataxin"/>
</dbReference>
<dbReference type="PROSITE" id="PS50810">
    <property type="entry name" value="FRATAXIN_2"/>
    <property type="match status" value="1"/>
</dbReference>
<keyword evidence="6" id="KW-0410">Iron transport</keyword>
<comment type="catalytic activity">
    <reaction evidence="12">
        <text>4 Fe(2+) + O2 + 4 H(+) = 4 Fe(3+) + 2 H2O</text>
        <dbReference type="Rhea" id="RHEA:11148"/>
        <dbReference type="ChEBI" id="CHEBI:15377"/>
        <dbReference type="ChEBI" id="CHEBI:15378"/>
        <dbReference type="ChEBI" id="CHEBI:15379"/>
        <dbReference type="ChEBI" id="CHEBI:29033"/>
        <dbReference type="ChEBI" id="CHEBI:29034"/>
        <dbReference type="EC" id="1.16.3.1"/>
    </reaction>
</comment>
<comment type="similarity">
    <text evidence="2">Belongs to the frataxin family.</text>
</comment>
<protein>
    <recommendedName>
        <fullName evidence="3">ferroxidase</fullName>
        <ecNumber evidence="3">1.16.3.1</ecNumber>
    </recommendedName>
</protein>
<dbReference type="SMART" id="SM01219">
    <property type="entry name" value="Frataxin_Cyay"/>
    <property type="match status" value="1"/>
</dbReference>
<dbReference type="NCBIfam" id="TIGR03422">
    <property type="entry name" value="mito_frataxin"/>
    <property type="match status" value="1"/>
</dbReference>
<keyword evidence="4" id="KW-0409">Iron storage</keyword>
<evidence type="ECO:0000256" key="11">
    <source>
        <dbReference type="ARBA" id="ARBA00023128"/>
    </source>
</evidence>
<proteinExistence type="inferred from homology"/>
<dbReference type="PANTHER" id="PTHR16821">
    <property type="entry name" value="FRATAXIN"/>
    <property type="match status" value="1"/>
</dbReference>
<organism evidence="13 14">
    <name type="scientific">Rhodosorus marinus</name>
    <dbReference type="NCBI Taxonomy" id="101924"/>
    <lineage>
        <taxon>Eukaryota</taxon>
        <taxon>Rhodophyta</taxon>
        <taxon>Stylonematophyceae</taxon>
        <taxon>Stylonematales</taxon>
        <taxon>Stylonemataceae</taxon>
        <taxon>Rhodosorus</taxon>
    </lineage>
</organism>
<dbReference type="SUPFAM" id="SSF55387">
    <property type="entry name" value="Frataxin/Nqo15-like"/>
    <property type="match status" value="1"/>
</dbReference>
<evidence type="ECO:0000256" key="5">
    <source>
        <dbReference type="ARBA" id="ARBA00022448"/>
    </source>
</evidence>
<dbReference type="NCBIfam" id="TIGR03421">
    <property type="entry name" value="FeS_CyaY"/>
    <property type="match status" value="1"/>
</dbReference>
<keyword evidence="8" id="KW-0560">Oxidoreductase</keyword>
<dbReference type="InterPro" id="IPR036524">
    <property type="entry name" value="Frataxin/CyaY_sf"/>
</dbReference>
<dbReference type="Proteomes" id="UP001157974">
    <property type="component" value="Unassembled WGS sequence"/>
</dbReference>
<evidence type="ECO:0000256" key="4">
    <source>
        <dbReference type="ARBA" id="ARBA00022434"/>
    </source>
</evidence>
<dbReference type="AlphaFoldDB" id="A0AAV8V3Y7"/>
<dbReference type="GO" id="GO:0008198">
    <property type="term" value="F:ferrous iron binding"/>
    <property type="evidence" value="ECO:0007669"/>
    <property type="project" value="TreeGrafter"/>
</dbReference>
<evidence type="ECO:0000256" key="1">
    <source>
        <dbReference type="ARBA" id="ARBA00004173"/>
    </source>
</evidence>
<name>A0AAV8V3Y7_9RHOD</name>
<dbReference type="PANTHER" id="PTHR16821:SF2">
    <property type="entry name" value="FRATAXIN, MITOCHONDRIAL"/>
    <property type="match status" value="1"/>
</dbReference>
<keyword evidence="7" id="KW-0809">Transit peptide</keyword>
<evidence type="ECO:0000313" key="13">
    <source>
        <dbReference type="EMBL" id="KAJ8908363.1"/>
    </source>
</evidence>
<dbReference type="GO" id="GO:0005739">
    <property type="term" value="C:mitochondrion"/>
    <property type="evidence" value="ECO:0007669"/>
    <property type="project" value="UniProtKB-SubCell"/>
</dbReference>
<evidence type="ECO:0000313" key="14">
    <source>
        <dbReference type="Proteomes" id="UP001157974"/>
    </source>
</evidence>
<evidence type="ECO:0000256" key="12">
    <source>
        <dbReference type="ARBA" id="ARBA00047990"/>
    </source>
</evidence>
<gene>
    <name evidence="13" type="ORF">NDN08_005073</name>
</gene>
<dbReference type="PROSITE" id="PS01344">
    <property type="entry name" value="FRATAXIN_1"/>
    <property type="match status" value="1"/>
</dbReference>
<evidence type="ECO:0000256" key="10">
    <source>
        <dbReference type="ARBA" id="ARBA00023065"/>
    </source>
</evidence>
<evidence type="ECO:0000256" key="2">
    <source>
        <dbReference type="ARBA" id="ARBA00008183"/>
    </source>
</evidence>
<evidence type="ECO:0000256" key="9">
    <source>
        <dbReference type="ARBA" id="ARBA00023004"/>
    </source>
</evidence>
<dbReference type="GO" id="GO:0016226">
    <property type="term" value="P:iron-sulfur cluster assembly"/>
    <property type="evidence" value="ECO:0007669"/>
    <property type="project" value="InterPro"/>
</dbReference>
<dbReference type="InterPro" id="IPR020895">
    <property type="entry name" value="Frataxin_CS"/>
</dbReference>
<keyword evidence="5" id="KW-0813">Transport</keyword>
<keyword evidence="10" id="KW-0406">Ion transport</keyword>
<dbReference type="PRINTS" id="PR00904">
    <property type="entry name" value="FRATAXIN"/>
</dbReference>
<dbReference type="EMBL" id="JAMWBK010000001">
    <property type="protein sequence ID" value="KAJ8908363.1"/>
    <property type="molecule type" value="Genomic_DNA"/>
</dbReference>
<evidence type="ECO:0000256" key="6">
    <source>
        <dbReference type="ARBA" id="ARBA00022496"/>
    </source>
</evidence>
<keyword evidence="14" id="KW-1185">Reference proteome</keyword>
<keyword evidence="9" id="KW-0408">Iron</keyword>
<reference evidence="13 14" key="1">
    <citation type="journal article" date="2023" name="Nat. Commun.">
        <title>Origin of minicircular mitochondrial genomes in red algae.</title>
        <authorList>
            <person name="Lee Y."/>
            <person name="Cho C.H."/>
            <person name="Lee Y.M."/>
            <person name="Park S.I."/>
            <person name="Yang J.H."/>
            <person name="West J.A."/>
            <person name="Bhattacharya D."/>
            <person name="Yoon H.S."/>
        </authorList>
    </citation>
    <scope>NUCLEOTIDE SEQUENCE [LARGE SCALE GENOMIC DNA]</scope>
    <source>
        <strain evidence="13 14">CCMP1338</strain>
        <tissue evidence="13">Whole cell</tissue>
    </source>
</reference>
<accession>A0AAV8V3Y7</accession>
<dbReference type="GO" id="GO:0051537">
    <property type="term" value="F:2 iron, 2 sulfur cluster binding"/>
    <property type="evidence" value="ECO:0007669"/>
    <property type="project" value="TreeGrafter"/>
</dbReference>
<dbReference type="GO" id="GO:0006879">
    <property type="term" value="P:intracellular iron ion homeostasis"/>
    <property type="evidence" value="ECO:0007669"/>
    <property type="project" value="UniProtKB-KW"/>
</dbReference>
<dbReference type="GO" id="GO:0008199">
    <property type="term" value="F:ferric iron binding"/>
    <property type="evidence" value="ECO:0007669"/>
    <property type="project" value="InterPro"/>
</dbReference>
<dbReference type="InterPro" id="IPR002908">
    <property type="entry name" value="Frataxin/CyaY"/>
</dbReference>
<dbReference type="GO" id="GO:0034986">
    <property type="term" value="F:iron chaperone activity"/>
    <property type="evidence" value="ECO:0007669"/>
    <property type="project" value="TreeGrafter"/>
</dbReference>
<keyword evidence="11" id="KW-0496">Mitochondrion</keyword>